<evidence type="ECO:0000313" key="11">
    <source>
        <dbReference type="Proteomes" id="UP000596660"/>
    </source>
</evidence>
<evidence type="ECO:0000256" key="4">
    <source>
        <dbReference type="ARBA" id="ARBA00022692"/>
    </source>
</evidence>
<evidence type="ECO:0000256" key="5">
    <source>
        <dbReference type="ARBA" id="ARBA00022989"/>
    </source>
</evidence>
<accession>A0A803KN11</accession>
<sequence length="467" mass="53285">MEDILLKSSSMFPYFMLVAFEGGGPIRALILLLMYPFLCMLEEDLRFEIMVFICFFGIKKESFKIGRIVLPKFFLENVGCESLEVVMKFGRKVGVTKLPKVMVEGFLMDFLGVEDIIGQEIGVIGGYYTGLLDKSEIGKNKQEKIFSHMMSEESQYVGICGFTKSYKTRPFNILKDIYLVSKDDKKSWNNLPKEKYPKPLIFHDGRLAFMPTPLDTLTMFMWLPFGIILSITRVLVAVLLPHEMCSPIAAFLGLRYPYTPSKDNPKYTNKPENSKGMIYVCNHKTLLDAVYVSHICRMNLFTLTYSISKLSKFLCPIDTIELTRDREKDAAIMYKVLSQGRNVILCPEGTTCREPYLLRFSPLFAELSDDLNPVALQVDVSMFYGTTASGIKAFDPFFFMMNPWPSYHVKFLEKLPKEWTCGSGGRTRFEVANYVQDVIGKALSYTCTGLTRKDKYLVLAGNNGLYH</sequence>
<name>A0A803KN11_CHEQI</name>
<proteinExistence type="inferred from homology"/>
<protein>
    <recommendedName>
        <fullName evidence="9">Phospholipid/glycerol acyltransferase domain-containing protein</fullName>
    </recommendedName>
</protein>
<dbReference type="Gramene" id="AUR62000417-RA">
    <property type="protein sequence ID" value="AUR62000417-RA:cds"/>
    <property type="gene ID" value="AUR62000417"/>
</dbReference>
<evidence type="ECO:0000256" key="8">
    <source>
        <dbReference type="SAM" id="Phobius"/>
    </source>
</evidence>
<dbReference type="GO" id="GO:0010143">
    <property type="term" value="P:cutin biosynthetic process"/>
    <property type="evidence" value="ECO:0007669"/>
    <property type="project" value="TreeGrafter"/>
</dbReference>
<feature type="transmembrane region" description="Helical" evidence="8">
    <location>
        <begin position="220"/>
        <end position="240"/>
    </location>
</feature>
<comment type="subcellular location">
    <subcellularLocation>
        <location evidence="1">Membrane</location>
        <topology evidence="1">Multi-pass membrane protein</topology>
    </subcellularLocation>
</comment>
<dbReference type="Proteomes" id="UP000596660">
    <property type="component" value="Unplaced"/>
</dbReference>
<dbReference type="OMA" id="ISCINKC"/>
<dbReference type="PANTHER" id="PTHR15486">
    <property type="entry name" value="ANCIENT UBIQUITOUS PROTEIN"/>
    <property type="match status" value="1"/>
</dbReference>
<evidence type="ECO:0000313" key="10">
    <source>
        <dbReference type="EnsemblPlants" id="AUR62000417-RA:cds"/>
    </source>
</evidence>
<dbReference type="Pfam" id="PF23270">
    <property type="entry name" value="HAD_RAM2_N"/>
    <property type="match status" value="1"/>
</dbReference>
<keyword evidence="3" id="KW-0808">Transferase</keyword>
<dbReference type="AlphaFoldDB" id="A0A803KN11"/>
<evidence type="ECO:0000259" key="9">
    <source>
        <dbReference type="SMART" id="SM00563"/>
    </source>
</evidence>
<keyword evidence="7" id="KW-0012">Acyltransferase</keyword>
<feature type="transmembrane region" description="Helical" evidence="8">
    <location>
        <begin position="12"/>
        <end position="38"/>
    </location>
</feature>
<comment type="similarity">
    <text evidence="2">Belongs to the GPAT/DAPAT family.</text>
</comment>
<dbReference type="SMART" id="SM00563">
    <property type="entry name" value="PlsC"/>
    <property type="match status" value="1"/>
</dbReference>
<dbReference type="InterPro" id="IPR056462">
    <property type="entry name" value="HAD_RAM2/GPAT1-8"/>
</dbReference>
<dbReference type="SUPFAM" id="SSF69593">
    <property type="entry name" value="Glycerol-3-phosphate (1)-acyltransferase"/>
    <property type="match status" value="1"/>
</dbReference>
<dbReference type="GO" id="GO:0016791">
    <property type="term" value="F:phosphatase activity"/>
    <property type="evidence" value="ECO:0007669"/>
    <property type="project" value="TreeGrafter"/>
</dbReference>
<dbReference type="EnsemblPlants" id="AUR62000417-RA">
    <property type="protein sequence ID" value="AUR62000417-RA:cds"/>
    <property type="gene ID" value="AUR62000417"/>
</dbReference>
<evidence type="ECO:0000256" key="3">
    <source>
        <dbReference type="ARBA" id="ARBA00022679"/>
    </source>
</evidence>
<feature type="domain" description="Phospholipid/glycerol acyltransferase" evidence="9">
    <location>
        <begin position="277"/>
        <end position="379"/>
    </location>
</feature>
<dbReference type="Pfam" id="PF01553">
    <property type="entry name" value="Acyltransferase"/>
    <property type="match status" value="1"/>
</dbReference>
<reference evidence="10" key="2">
    <citation type="submission" date="2021-03" db="UniProtKB">
        <authorList>
            <consortium name="EnsemblPlants"/>
        </authorList>
    </citation>
    <scope>IDENTIFICATION</scope>
</reference>
<keyword evidence="5 8" id="KW-1133">Transmembrane helix</keyword>
<dbReference type="GO" id="GO:0016020">
    <property type="term" value="C:membrane"/>
    <property type="evidence" value="ECO:0007669"/>
    <property type="project" value="UniProtKB-SubCell"/>
</dbReference>
<organism evidence="10 11">
    <name type="scientific">Chenopodium quinoa</name>
    <name type="common">Quinoa</name>
    <dbReference type="NCBI Taxonomy" id="63459"/>
    <lineage>
        <taxon>Eukaryota</taxon>
        <taxon>Viridiplantae</taxon>
        <taxon>Streptophyta</taxon>
        <taxon>Embryophyta</taxon>
        <taxon>Tracheophyta</taxon>
        <taxon>Spermatophyta</taxon>
        <taxon>Magnoliopsida</taxon>
        <taxon>eudicotyledons</taxon>
        <taxon>Gunneridae</taxon>
        <taxon>Pentapetalae</taxon>
        <taxon>Caryophyllales</taxon>
        <taxon>Chenopodiaceae</taxon>
        <taxon>Chenopodioideae</taxon>
        <taxon>Atripliceae</taxon>
        <taxon>Chenopodium</taxon>
    </lineage>
</organism>
<dbReference type="InterPro" id="IPR002123">
    <property type="entry name" value="Plipid/glycerol_acylTrfase"/>
</dbReference>
<evidence type="ECO:0000256" key="1">
    <source>
        <dbReference type="ARBA" id="ARBA00004141"/>
    </source>
</evidence>
<evidence type="ECO:0000256" key="2">
    <source>
        <dbReference type="ARBA" id="ARBA00007937"/>
    </source>
</evidence>
<keyword evidence="11" id="KW-1185">Reference proteome</keyword>
<dbReference type="PANTHER" id="PTHR15486:SF62">
    <property type="entry name" value="GLYCEROL-3-PHOSPHATE ACYLTRANSFERASE 2-RELATED"/>
    <property type="match status" value="1"/>
</dbReference>
<reference evidence="10" key="1">
    <citation type="journal article" date="2017" name="Nature">
        <title>The genome of Chenopodium quinoa.</title>
        <authorList>
            <person name="Jarvis D.E."/>
            <person name="Ho Y.S."/>
            <person name="Lightfoot D.J."/>
            <person name="Schmoeckel S.M."/>
            <person name="Li B."/>
            <person name="Borm T.J.A."/>
            <person name="Ohyanagi H."/>
            <person name="Mineta K."/>
            <person name="Michell C.T."/>
            <person name="Saber N."/>
            <person name="Kharbatia N.M."/>
            <person name="Rupper R.R."/>
            <person name="Sharp A.R."/>
            <person name="Dally N."/>
            <person name="Boughton B.A."/>
            <person name="Woo Y.H."/>
            <person name="Gao G."/>
            <person name="Schijlen E.G.W.M."/>
            <person name="Guo X."/>
            <person name="Momin A.A."/>
            <person name="Negrao S."/>
            <person name="Al-Babili S."/>
            <person name="Gehring C."/>
            <person name="Roessner U."/>
            <person name="Jung C."/>
            <person name="Murphy K."/>
            <person name="Arold S.T."/>
            <person name="Gojobori T."/>
            <person name="van der Linden C.G."/>
            <person name="van Loo E.N."/>
            <person name="Jellen E.N."/>
            <person name="Maughan P.J."/>
            <person name="Tester M."/>
        </authorList>
    </citation>
    <scope>NUCLEOTIDE SEQUENCE [LARGE SCALE GENOMIC DNA]</scope>
    <source>
        <strain evidence="10">cv. PI 614886</strain>
    </source>
</reference>
<evidence type="ECO:0000256" key="7">
    <source>
        <dbReference type="ARBA" id="ARBA00023315"/>
    </source>
</evidence>
<evidence type="ECO:0000256" key="6">
    <source>
        <dbReference type="ARBA" id="ARBA00023136"/>
    </source>
</evidence>
<keyword evidence="4 8" id="KW-0812">Transmembrane</keyword>
<dbReference type="GO" id="GO:0090447">
    <property type="term" value="F:glycerol-3-phosphate 2-O-acyltransferase activity"/>
    <property type="evidence" value="ECO:0007669"/>
    <property type="project" value="TreeGrafter"/>
</dbReference>
<keyword evidence="6 8" id="KW-0472">Membrane</keyword>